<keyword evidence="5" id="KW-0067">ATP-binding</keyword>
<dbReference type="SUPFAM" id="SSF53067">
    <property type="entry name" value="Actin-like ATPase domain"/>
    <property type="match status" value="2"/>
</dbReference>
<evidence type="ECO:0000256" key="4">
    <source>
        <dbReference type="ARBA" id="ARBA00022777"/>
    </source>
</evidence>
<dbReference type="GO" id="GO:0004370">
    <property type="term" value="F:glycerol kinase activity"/>
    <property type="evidence" value="ECO:0007669"/>
    <property type="project" value="TreeGrafter"/>
</dbReference>
<dbReference type="InterPro" id="IPR018484">
    <property type="entry name" value="FGGY_N"/>
</dbReference>
<dbReference type="CDD" id="cd07771">
    <property type="entry name" value="ASKHA_NBD_FGGY_RhaB-like"/>
    <property type="match status" value="1"/>
</dbReference>
<dbReference type="GO" id="GO:0005829">
    <property type="term" value="C:cytosol"/>
    <property type="evidence" value="ECO:0007669"/>
    <property type="project" value="TreeGrafter"/>
</dbReference>
<keyword evidence="4 10" id="KW-0418">Kinase</keyword>
<gene>
    <name evidence="10" type="ORF">EDD42_2632</name>
</gene>
<evidence type="ECO:0000256" key="2">
    <source>
        <dbReference type="ARBA" id="ARBA00022679"/>
    </source>
</evidence>
<dbReference type="Proteomes" id="UP000266915">
    <property type="component" value="Unassembled WGS sequence"/>
</dbReference>
<keyword evidence="6" id="KW-1015">Disulfide bond</keyword>
<evidence type="ECO:0000256" key="6">
    <source>
        <dbReference type="ARBA" id="ARBA00023157"/>
    </source>
</evidence>
<dbReference type="Gene3D" id="3.30.420.40">
    <property type="match status" value="2"/>
</dbReference>
<evidence type="ECO:0000313" key="10">
    <source>
        <dbReference type="EMBL" id="ROR82541.1"/>
    </source>
</evidence>
<dbReference type="GO" id="GO:0008993">
    <property type="term" value="F:rhamnulokinase activity"/>
    <property type="evidence" value="ECO:0007669"/>
    <property type="project" value="InterPro"/>
</dbReference>
<dbReference type="GO" id="GO:0006071">
    <property type="term" value="P:glycerol metabolic process"/>
    <property type="evidence" value="ECO:0007669"/>
    <property type="project" value="TreeGrafter"/>
</dbReference>
<evidence type="ECO:0000256" key="1">
    <source>
        <dbReference type="ARBA" id="ARBA00009156"/>
    </source>
</evidence>
<accession>A0A3N2C4U3</accession>
<keyword evidence="2" id="KW-0808">Transferase</keyword>
<dbReference type="InterPro" id="IPR043129">
    <property type="entry name" value="ATPase_NBD"/>
</dbReference>
<feature type="domain" description="Carbohydrate kinase FGGY C-terminal" evidence="9">
    <location>
        <begin position="275"/>
        <end position="473"/>
    </location>
</feature>
<evidence type="ECO:0000256" key="5">
    <source>
        <dbReference type="ARBA" id="ARBA00022840"/>
    </source>
</evidence>
<sequence length="500" mass="52275">MIDQAVPRFHAAVDLGASSGRVMLGRWADGRLSLIEVHRFPNGPITQDGRLRWDAERLFEETLVGLAEAVRIAEAAGGVLDGIGIDSWGVDIALVGVGTGTAFPSGLASRFPTVPHHRGADADGPARAAVLVDAATAYAVTGVLEQTINTSYQLRSRAEELDVRRADGGRPTVLLVPDLWVWLLTGVVGAERTIASTTQLLDQGTGDWAAELIRRWGLDGFDFPPVVAPGTVAGPTTPEVTARLGSSVPIPVHRVAEHDTASALAFARPHGAELLVSSGSWSLVGVCLPAAVLTEHARAAGFTNEAGVAGSSLLLRNLAGMWLLTECARAWSAEDGSAVDLVDLVAAVSEMEGDAATDVTPAVFDVADPRLLVPGDMPERIATLCRETGQRPPGGRSDVVRTVVESLAVAYAETVRACEAITGVTIRSVRIVGGGSRNRLLCARTAARTGLPVTAGPAEASALGNLAVQLVAAGHAPSLDTVYRHGQDDHDDHDHERTPT</sequence>
<reference evidence="10 11" key="1">
    <citation type="submission" date="2018-11" db="EMBL/GenBank/DDBJ databases">
        <title>Sequencing the genomes of 1000 actinobacteria strains.</title>
        <authorList>
            <person name="Klenk H.-P."/>
        </authorList>
    </citation>
    <scope>NUCLEOTIDE SEQUENCE [LARGE SCALE GENOMIC DNA]</scope>
    <source>
        <strain evidence="10 11">DSM 14012</strain>
    </source>
</reference>
<comment type="caution">
    <text evidence="10">The sequence shown here is derived from an EMBL/GenBank/DDBJ whole genome shotgun (WGS) entry which is preliminary data.</text>
</comment>
<proteinExistence type="inferred from homology"/>
<organism evidence="10 11">
    <name type="scientific">Plantibacter flavus</name>
    <dbReference type="NCBI Taxonomy" id="150123"/>
    <lineage>
        <taxon>Bacteria</taxon>
        <taxon>Bacillati</taxon>
        <taxon>Actinomycetota</taxon>
        <taxon>Actinomycetes</taxon>
        <taxon>Micrococcales</taxon>
        <taxon>Microbacteriaceae</taxon>
        <taxon>Plantibacter</taxon>
    </lineage>
</organism>
<evidence type="ECO:0000256" key="7">
    <source>
        <dbReference type="ARBA" id="ARBA00023308"/>
    </source>
</evidence>
<keyword evidence="11" id="KW-1185">Reference proteome</keyword>
<dbReference type="InterPro" id="IPR018485">
    <property type="entry name" value="FGGY_C"/>
</dbReference>
<dbReference type="PANTHER" id="PTHR10196">
    <property type="entry name" value="SUGAR KINASE"/>
    <property type="match status" value="1"/>
</dbReference>
<evidence type="ECO:0000259" key="9">
    <source>
        <dbReference type="Pfam" id="PF02782"/>
    </source>
</evidence>
<dbReference type="AlphaFoldDB" id="A0A3N2C4U3"/>
<keyword evidence="7" id="KW-0684">Rhamnose metabolism</keyword>
<comment type="similarity">
    <text evidence="1">Belongs to the FGGY kinase family.</text>
</comment>
<dbReference type="Pfam" id="PF00370">
    <property type="entry name" value="FGGY_N"/>
    <property type="match status" value="1"/>
</dbReference>
<dbReference type="EMBL" id="RKHL01000001">
    <property type="protein sequence ID" value="ROR82541.1"/>
    <property type="molecule type" value="Genomic_DNA"/>
</dbReference>
<dbReference type="InterPro" id="IPR013449">
    <property type="entry name" value="Rhamnulokinase"/>
</dbReference>
<feature type="domain" description="Carbohydrate kinase FGGY N-terminal" evidence="8">
    <location>
        <begin position="136"/>
        <end position="264"/>
    </location>
</feature>
<evidence type="ECO:0000256" key="3">
    <source>
        <dbReference type="ARBA" id="ARBA00022741"/>
    </source>
</evidence>
<keyword evidence="3" id="KW-0547">Nucleotide-binding</keyword>
<dbReference type="Pfam" id="PF02782">
    <property type="entry name" value="FGGY_C"/>
    <property type="match status" value="1"/>
</dbReference>
<dbReference type="GO" id="GO:0019301">
    <property type="term" value="P:rhamnose catabolic process"/>
    <property type="evidence" value="ECO:0007669"/>
    <property type="project" value="InterPro"/>
</dbReference>
<dbReference type="GO" id="GO:0005524">
    <property type="term" value="F:ATP binding"/>
    <property type="evidence" value="ECO:0007669"/>
    <property type="project" value="UniProtKB-KW"/>
</dbReference>
<dbReference type="PANTHER" id="PTHR10196:SF93">
    <property type="entry name" value="L-RHAMNULOKINASE"/>
    <property type="match status" value="1"/>
</dbReference>
<evidence type="ECO:0000313" key="11">
    <source>
        <dbReference type="Proteomes" id="UP000266915"/>
    </source>
</evidence>
<evidence type="ECO:0000259" key="8">
    <source>
        <dbReference type="Pfam" id="PF00370"/>
    </source>
</evidence>
<name>A0A3N2C4U3_9MICO</name>
<dbReference type="RefSeq" id="WP_085512279.1">
    <property type="nucleotide sequence ID" value="NZ_FXAP01000004.1"/>
</dbReference>
<protein>
    <submittedName>
        <fullName evidence="10">Rhamnulokinase</fullName>
    </submittedName>
</protein>